<reference evidence="3 4" key="1">
    <citation type="submission" date="2019-06" db="EMBL/GenBank/DDBJ databases">
        <title>Sequencing the genomes of 1000 actinobacteria strains.</title>
        <authorList>
            <person name="Klenk H.-P."/>
        </authorList>
    </citation>
    <scope>NUCLEOTIDE SEQUENCE [LARGE SCALE GENOMIC DNA]</scope>
    <source>
        <strain evidence="3 4">DSM 18935</strain>
    </source>
</reference>
<dbReference type="SUPFAM" id="SSF54593">
    <property type="entry name" value="Glyoxalase/Bleomycin resistance protein/Dihydroxybiphenyl dioxygenase"/>
    <property type="match status" value="1"/>
</dbReference>
<dbReference type="Pfam" id="PF18029">
    <property type="entry name" value="Glyoxalase_6"/>
    <property type="match status" value="1"/>
</dbReference>
<accession>A0A560WEX0</accession>
<dbReference type="Gene3D" id="3.10.180.10">
    <property type="entry name" value="2,3-Dihydroxybiphenyl 1,2-Dioxygenase, domain 1"/>
    <property type="match status" value="1"/>
</dbReference>
<evidence type="ECO:0000259" key="2">
    <source>
        <dbReference type="PROSITE" id="PS51819"/>
    </source>
</evidence>
<organism evidence="3 4">
    <name type="scientific">Marihabitans asiaticum</name>
    <dbReference type="NCBI Taxonomy" id="415218"/>
    <lineage>
        <taxon>Bacteria</taxon>
        <taxon>Bacillati</taxon>
        <taxon>Actinomycetota</taxon>
        <taxon>Actinomycetes</taxon>
        <taxon>Micrococcales</taxon>
        <taxon>Intrasporangiaceae</taxon>
        <taxon>Marihabitans</taxon>
    </lineage>
</organism>
<dbReference type="RefSeq" id="WP_144857053.1">
    <property type="nucleotide sequence ID" value="NZ_BAAAYT010000001.1"/>
</dbReference>
<feature type="domain" description="VOC" evidence="2">
    <location>
        <begin position="3"/>
        <end position="130"/>
    </location>
</feature>
<dbReference type="AlphaFoldDB" id="A0A560WEX0"/>
<protein>
    <recommendedName>
        <fullName evidence="2">VOC domain-containing protein</fullName>
    </recommendedName>
</protein>
<gene>
    <name evidence="3" type="ORF">FB557_1613</name>
</gene>
<evidence type="ECO:0000313" key="4">
    <source>
        <dbReference type="Proteomes" id="UP000315628"/>
    </source>
</evidence>
<dbReference type="PROSITE" id="PS51819">
    <property type="entry name" value="VOC"/>
    <property type="match status" value="1"/>
</dbReference>
<feature type="region of interest" description="Disordered" evidence="1">
    <location>
        <begin position="31"/>
        <end position="72"/>
    </location>
</feature>
<dbReference type="InterPro" id="IPR037523">
    <property type="entry name" value="VOC_core"/>
</dbReference>
<comment type="caution">
    <text evidence="3">The sequence shown here is derived from an EMBL/GenBank/DDBJ whole genome shotgun (WGS) entry which is preliminary data.</text>
</comment>
<dbReference type="Proteomes" id="UP000315628">
    <property type="component" value="Unassembled WGS sequence"/>
</dbReference>
<dbReference type="InterPro" id="IPR029068">
    <property type="entry name" value="Glyas_Bleomycin-R_OHBP_Dase"/>
</dbReference>
<evidence type="ECO:0000313" key="3">
    <source>
        <dbReference type="EMBL" id="TWD16070.1"/>
    </source>
</evidence>
<evidence type="ECO:0000256" key="1">
    <source>
        <dbReference type="SAM" id="MobiDB-lite"/>
    </source>
</evidence>
<sequence>MITAVHTLIYSDDAAATRAFFKDVLQLPHVTDPSSSDDPQAGEGDPAGWLIFDTGPSELGVHPTKGEFGGEEFTAPRHHQISLMVQDITAALAELRERGAVVPAEPADLGFGVGAEVEVPGTDPILIYAPRHPTIAPTPRSEFP</sequence>
<proteinExistence type="predicted"/>
<dbReference type="OrthoDB" id="2611891at2"/>
<name>A0A560WEX0_9MICO</name>
<dbReference type="EMBL" id="VIUW01000002">
    <property type="protein sequence ID" value="TWD16070.1"/>
    <property type="molecule type" value="Genomic_DNA"/>
</dbReference>
<keyword evidence="4" id="KW-1185">Reference proteome</keyword>
<dbReference type="InterPro" id="IPR041581">
    <property type="entry name" value="Glyoxalase_6"/>
</dbReference>